<name>A0A2Z6RZ24_9GLOM</name>
<dbReference type="Gene3D" id="3.40.630.10">
    <property type="entry name" value="Zn peptidases"/>
    <property type="match status" value="1"/>
</dbReference>
<evidence type="ECO:0000256" key="6">
    <source>
        <dbReference type="ARBA" id="ARBA00022976"/>
    </source>
</evidence>
<dbReference type="PANTHER" id="PTHR21092">
    <property type="entry name" value="NICASTRIN"/>
    <property type="match status" value="1"/>
</dbReference>
<dbReference type="InterPro" id="IPR041084">
    <property type="entry name" value="Ncstrn_small"/>
</dbReference>
<evidence type="ECO:0000313" key="14">
    <source>
        <dbReference type="EMBL" id="GES77863.1"/>
    </source>
</evidence>
<dbReference type="GO" id="GO:0005886">
    <property type="term" value="C:plasma membrane"/>
    <property type="evidence" value="ECO:0007669"/>
    <property type="project" value="UniProtKB-ARBA"/>
</dbReference>
<evidence type="ECO:0000256" key="2">
    <source>
        <dbReference type="ARBA" id="ARBA00007717"/>
    </source>
</evidence>
<keyword evidence="8 10" id="KW-0472">Membrane</keyword>
<evidence type="ECO:0000256" key="1">
    <source>
        <dbReference type="ARBA" id="ARBA00004479"/>
    </source>
</evidence>
<keyword evidence="6" id="KW-0914">Notch signaling pathway</keyword>
<evidence type="ECO:0000256" key="9">
    <source>
        <dbReference type="ARBA" id="ARBA00023180"/>
    </source>
</evidence>
<dbReference type="InterPro" id="IPR008710">
    <property type="entry name" value="Nicastrin"/>
</dbReference>
<dbReference type="PANTHER" id="PTHR21092:SF0">
    <property type="entry name" value="NICASTRIN"/>
    <property type="match status" value="1"/>
</dbReference>
<protein>
    <recommendedName>
        <fullName evidence="3">Nicastrin</fullName>
    </recommendedName>
</protein>
<evidence type="ECO:0000256" key="8">
    <source>
        <dbReference type="ARBA" id="ARBA00023136"/>
    </source>
</evidence>
<dbReference type="Proteomes" id="UP000615446">
    <property type="component" value="Unassembled WGS sequence"/>
</dbReference>
<dbReference type="Pfam" id="PF05450">
    <property type="entry name" value="Nicastrin"/>
    <property type="match status" value="1"/>
</dbReference>
<reference evidence="13 15" key="1">
    <citation type="submission" date="2017-11" db="EMBL/GenBank/DDBJ databases">
        <title>The genome of Rhizophagus clarus HR1 reveals common genetic basis of auxotrophy among arbuscular mycorrhizal fungi.</title>
        <authorList>
            <person name="Kobayashi Y."/>
        </authorList>
    </citation>
    <scope>NUCLEOTIDE SEQUENCE [LARGE SCALE GENOMIC DNA]</scope>
    <source>
        <strain evidence="13 15">HR1</strain>
    </source>
</reference>
<sequence>MYISILLKEILFISLFMHLVLSQDTEFKKVFYKKLLPVPCVRILNSTSVTGCQSLKPTSGLLILTETQDLLNDFIKSDRKGKYVVILPYELMTNDNLRSLESSGKMSGVLALINGTDPSSPNSAPIIQRPINFSPDEKCPNCQFGLYRNDESRYIWNPNGLGIIQERYDFPIFALYPFDKASNNSYNKIINGVQFNERRSYERFPLKAVEFDALMFAAIDASTCLRRNFCSPVGGHSVYSTPSIDMNENDGKPIIIVSAAMDSKSLFQGITLGLNNGISGSIALIAIADALSRSPTPVKNFQKHILFTSFAGEPWGFLGSQRFVKNIFEPFNCIQNKTKPTQSCGYNTGQSGGCTFPCFRDLDFKRINFSNIDSIIELSSVANGISLGPGNIQQFKYFVHVDNENNAGNRLLMQGLGALSGGIGVGFVRNASEDGVFRKLPPSSSMAFLEKNINIPAVVISDFQANLSNYYNSEYDDGSDLDVSTIISSICTIANVTSQAIWLHAQNILSPTSPTANTPISVNCTLVGLLLDCLTVDASCSLFDAFRRSKDDRISHYTGVYQQTSQQLLSRFHYNVLGSINANIISDRKCKNETDCQFGEICTNLHCASSFTRYHDSYGAGLEFIENGDMIVVDPEKATWVESVWSDFDFNLFNVTSIGSQVSELMTGILLTGLSIVSVIFGKKYVRKTLKLD</sequence>
<dbReference type="GO" id="GO:0016485">
    <property type="term" value="P:protein processing"/>
    <property type="evidence" value="ECO:0007669"/>
    <property type="project" value="InterPro"/>
</dbReference>
<dbReference type="Proteomes" id="UP000247702">
    <property type="component" value="Unassembled WGS sequence"/>
</dbReference>
<feature type="signal peptide" evidence="11">
    <location>
        <begin position="1"/>
        <end position="22"/>
    </location>
</feature>
<evidence type="ECO:0000256" key="10">
    <source>
        <dbReference type="SAM" id="Phobius"/>
    </source>
</evidence>
<proteinExistence type="inferred from homology"/>
<keyword evidence="4 10" id="KW-0812">Transmembrane</keyword>
<feature type="chain" id="PRO_5033340655" description="Nicastrin" evidence="11">
    <location>
        <begin position="23"/>
        <end position="693"/>
    </location>
</feature>
<dbReference type="EMBL" id="BLAL01000034">
    <property type="protein sequence ID" value="GES77863.1"/>
    <property type="molecule type" value="Genomic_DNA"/>
</dbReference>
<evidence type="ECO:0000256" key="4">
    <source>
        <dbReference type="ARBA" id="ARBA00022692"/>
    </source>
</evidence>
<comment type="caution">
    <text evidence="13">The sequence shown here is derived from an EMBL/GenBank/DDBJ whole genome shotgun (WGS) entry which is preliminary data.</text>
</comment>
<feature type="domain" description="Nicastrin small lobe" evidence="12">
    <location>
        <begin position="39"/>
        <end position="217"/>
    </location>
</feature>
<dbReference type="STRING" id="94130.A0A2Z6RZ24"/>
<dbReference type="OrthoDB" id="10265862at2759"/>
<keyword evidence="9" id="KW-0325">Glycoprotein</keyword>
<dbReference type="Pfam" id="PF18266">
    <property type="entry name" value="Ncstrn_small"/>
    <property type="match status" value="1"/>
</dbReference>
<dbReference type="AlphaFoldDB" id="A0A2Z6RZ24"/>
<reference evidence="14" key="2">
    <citation type="submission" date="2019-10" db="EMBL/GenBank/DDBJ databases">
        <title>Conservation and host-specific expression of non-tandemly repeated heterogenous ribosome RNA gene in arbuscular mycorrhizal fungi.</title>
        <authorList>
            <person name="Maeda T."/>
            <person name="Kobayashi Y."/>
            <person name="Nakagawa T."/>
            <person name="Ezawa T."/>
            <person name="Yamaguchi K."/>
            <person name="Bino T."/>
            <person name="Nishimoto Y."/>
            <person name="Shigenobu S."/>
            <person name="Kawaguchi M."/>
        </authorList>
    </citation>
    <scope>NUCLEOTIDE SEQUENCE</scope>
    <source>
        <strain evidence="14">HR1</strain>
    </source>
</reference>
<evidence type="ECO:0000313" key="13">
    <source>
        <dbReference type="EMBL" id="GBC02140.1"/>
    </source>
</evidence>
<evidence type="ECO:0000256" key="5">
    <source>
        <dbReference type="ARBA" id="ARBA00022729"/>
    </source>
</evidence>
<comment type="subcellular location">
    <subcellularLocation>
        <location evidence="1">Membrane</location>
        <topology evidence="1">Single-pass type I membrane protein</topology>
    </subcellularLocation>
</comment>
<evidence type="ECO:0000256" key="3">
    <source>
        <dbReference type="ARBA" id="ARBA00015303"/>
    </source>
</evidence>
<keyword evidence="5 11" id="KW-0732">Signal</keyword>
<dbReference type="EMBL" id="BEXD01003813">
    <property type="protein sequence ID" value="GBC02140.1"/>
    <property type="molecule type" value="Genomic_DNA"/>
</dbReference>
<keyword evidence="7 10" id="KW-1133">Transmembrane helix</keyword>
<evidence type="ECO:0000256" key="7">
    <source>
        <dbReference type="ARBA" id="ARBA00022989"/>
    </source>
</evidence>
<evidence type="ECO:0000259" key="12">
    <source>
        <dbReference type="Pfam" id="PF18266"/>
    </source>
</evidence>
<gene>
    <name evidence="14" type="ORF">RCL2_000519500</name>
    <name evidence="13" type="ORF">RclHR1_04480004</name>
</gene>
<evidence type="ECO:0000256" key="11">
    <source>
        <dbReference type="SAM" id="SignalP"/>
    </source>
</evidence>
<comment type="similarity">
    <text evidence="2">Belongs to the nicastrin family.</text>
</comment>
<accession>A0A2Z6RZ24</accession>
<keyword evidence="15" id="KW-1185">Reference proteome</keyword>
<feature type="transmembrane region" description="Helical" evidence="10">
    <location>
        <begin position="665"/>
        <end position="682"/>
    </location>
</feature>
<organism evidence="13 15">
    <name type="scientific">Rhizophagus clarus</name>
    <dbReference type="NCBI Taxonomy" id="94130"/>
    <lineage>
        <taxon>Eukaryota</taxon>
        <taxon>Fungi</taxon>
        <taxon>Fungi incertae sedis</taxon>
        <taxon>Mucoromycota</taxon>
        <taxon>Glomeromycotina</taxon>
        <taxon>Glomeromycetes</taxon>
        <taxon>Glomerales</taxon>
        <taxon>Glomeraceae</taxon>
        <taxon>Rhizophagus</taxon>
    </lineage>
</organism>
<dbReference type="SUPFAM" id="SSF53187">
    <property type="entry name" value="Zn-dependent exopeptidases"/>
    <property type="match status" value="1"/>
</dbReference>
<evidence type="ECO:0000313" key="15">
    <source>
        <dbReference type="Proteomes" id="UP000247702"/>
    </source>
</evidence>